<gene>
    <name evidence="2" type="ORF">X975_17099</name>
</gene>
<dbReference type="Proteomes" id="UP000054359">
    <property type="component" value="Unassembled WGS sequence"/>
</dbReference>
<evidence type="ECO:0000313" key="2">
    <source>
        <dbReference type="EMBL" id="KFM66356.1"/>
    </source>
</evidence>
<sequence length="87" mass="10175">MYPMKLFRLSSTICNTRCGSSLLEENTYLKDRQILFTTIRVCAEQFLKLIYILNIRTCKKSFSAESSNVQRSTQQQSLLVSEEKSRR</sequence>
<accession>A0A087TML7</accession>
<organism evidence="2 3">
    <name type="scientific">Stegodyphus mimosarum</name>
    <name type="common">African social velvet spider</name>
    <dbReference type="NCBI Taxonomy" id="407821"/>
    <lineage>
        <taxon>Eukaryota</taxon>
        <taxon>Metazoa</taxon>
        <taxon>Ecdysozoa</taxon>
        <taxon>Arthropoda</taxon>
        <taxon>Chelicerata</taxon>
        <taxon>Arachnida</taxon>
        <taxon>Araneae</taxon>
        <taxon>Araneomorphae</taxon>
        <taxon>Entelegynae</taxon>
        <taxon>Eresoidea</taxon>
        <taxon>Eresidae</taxon>
        <taxon>Stegodyphus</taxon>
    </lineage>
</organism>
<name>A0A087TML7_STEMI</name>
<dbReference type="EMBL" id="KK115914">
    <property type="protein sequence ID" value="KFM66356.1"/>
    <property type="molecule type" value="Genomic_DNA"/>
</dbReference>
<reference evidence="2 3" key="1">
    <citation type="submission" date="2013-11" db="EMBL/GenBank/DDBJ databases">
        <title>Genome sequencing of Stegodyphus mimosarum.</title>
        <authorList>
            <person name="Bechsgaard J."/>
        </authorList>
    </citation>
    <scope>NUCLEOTIDE SEQUENCE [LARGE SCALE GENOMIC DNA]</scope>
</reference>
<proteinExistence type="predicted"/>
<protein>
    <submittedName>
        <fullName evidence="2">Uncharacterized protein</fullName>
    </submittedName>
</protein>
<keyword evidence="3" id="KW-1185">Reference proteome</keyword>
<feature type="region of interest" description="Disordered" evidence="1">
    <location>
        <begin position="64"/>
        <end position="87"/>
    </location>
</feature>
<evidence type="ECO:0000313" key="3">
    <source>
        <dbReference type="Proteomes" id="UP000054359"/>
    </source>
</evidence>
<evidence type="ECO:0000256" key="1">
    <source>
        <dbReference type="SAM" id="MobiDB-lite"/>
    </source>
</evidence>
<dbReference type="AlphaFoldDB" id="A0A087TML7"/>
<feature type="non-terminal residue" evidence="2">
    <location>
        <position position="87"/>
    </location>
</feature>
<feature type="compositionally biased region" description="Polar residues" evidence="1">
    <location>
        <begin position="64"/>
        <end position="79"/>
    </location>
</feature>